<evidence type="ECO:0000256" key="2">
    <source>
        <dbReference type="ARBA" id="ARBA00022448"/>
    </source>
</evidence>
<dbReference type="InterPro" id="IPR005821">
    <property type="entry name" value="Ion_trans_dom"/>
</dbReference>
<name>A0AAV6RFW7_SOLSE</name>
<dbReference type="GO" id="GO:0070509">
    <property type="term" value="P:calcium ion import"/>
    <property type="evidence" value="ECO:0007669"/>
    <property type="project" value="TreeGrafter"/>
</dbReference>
<keyword evidence="6" id="KW-0430">Lectin</keyword>
<keyword evidence="11" id="KW-0406">Ion transport</keyword>
<dbReference type="GO" id="GO:0043005">
    <property type="term" value="C:neuron projection"/>
    <property type="evidence" value="ECO:0007669"/>
    <property type="project" value="TreeGrafter"/>
</dbReference>
<evidence type="ECO:0000256" key="7">
    <source>
        <dbReference type="ARBA" id="ARBA00022737"/>
    </source>
</evidence>
<keyword evidence="18" id="KW-0732">Signal</keyword>
<evidence type="ECO:0000256" key="14">
    <source>
        <dbReference type="ARBA" id="ARBA00023303"/>
    </source>
</evidence>
<evidence type="ECO:0000256" key="15">
    <source>
        <dbReference type="ARBA" id="ARBA00036634"/>
    </source>
</evidence>
<evidence type="ECO:0000256" key="17">
    <source>
        <dbReference type="SAM" id="Phobius"/>
    </source>
</evidence>
<feature type="transmembrane region" description="Helical" evidence="17">
    <location>
        <begin position="440"/>
        <end position="464"/>
    </location>
</feature>
<feature type="compositionally biased region" description="Polar residues" evidence="16">
    <location>
        <begin position="747"/>
        <end position="757"/>
    </location>
</feature>
<evidence type="ECO:0000259" key="19">
    <source>
        <dbReference type="PROSITE" id="PS51304"/>
    </source>
</evidence>
<evidence type="ECO:0000256" key="4">
    <source>
        <dbReference type="ARBA" id="ARBA00022673"/>
    </source>
</evidence>
<comment type="subcellular location">
    <subcellularLocation>
        <location evidence="1">Membrane</location>
        <topology evidence="1">Multi-pass membrane protein</topology>
    </subcellularLocation>
</comment>
<gene>
    <name evidence="20" type="ORF">JOB18_008874</name>
</gene>
<comment type="caution">
    <text evidence="20">The sequence shown here is derived from an EMBL/GenBank/DDBJ whole genome shotgun (WGS) entry which is preliminary data.</text>
</comment>
<feature type="transmembrane region" description="Helical" evidence="17">
    <location>
        <begin position="612"/>
        <end position="637"/>
    </location>
</feature>
<dbReference type="SMART" id="SM00276">
    <property type="entry name" value="GLECT"/>
    <property type="match status" value="1"/>
</dbReference>
<feature type="transmembrane region" description="Helical" evidence="17">
    <location>
        <begin position="844"/>
        <end position="862"/>
    </location>
</feature>
<keyword evidence="13" id="KW-0325">Glycoprotein</keyword>
<evidence type="ECO:0000256" key="6">
    <source>
        <dbReference type="ARBA" id="ARBA00022734"/>
    </source>
</evidence>
<feature type="transmembrane region" description="Helical" evidence="17">
    <location>
        <begin position="1896"/>
        <end position="1915"/>
    </location>
</feature>
<feature type="compositionally biased region" description="Basic and acidic residues" evidence="16">
    <location>
        <begin position="2068"/>
        <end position="2081"/>
    </location>
</feature>
<feature type="transmembrane region" description="Helical" evidence="17">
    <location>
        <begin position="874"/>
        <end position="900"/>
    </location>
</feature>
<dbReference type="FunFam" id="1.10.287.70:FF:000054">
    <property type="entry name" value="Voltage-dependent T-type calcium channel subunit alpha"/>
    <property type="match status" value="1"/>
</dbReference>
<evidence type="ECO:0000256" key="8">
    <source>
        <dbReference type="ARBA" id="ARBA00022837"/>
    </source>
</evidence>
<reference evidence="20 21" key="1">
    <citation type="journal article" date="2021" name="Sci. Rep.">
        <title>Chromosome anchoring in Senegalese sole (Solea senegalensis) reveals sex-associated markers and genome rearrangements in flatfish.</title>
        <authorList>
            <person name="Guerrero-Cozar I."/>
            <person name="Gomez-Garrido J."/>
            <person name="Berbel C."/>
            <person name="Martinez-Blanch J.F."/>
            <person name="Alioto T."/>
            <person name="Claros M.G."/>
            <person name="Gagnaire P.A."/>
            <person name="Manchado M."/>
        </authorList>
    </citation>
    <scope>NUCLEOTIDE SEQUENCE [LARGE SCALE GENOMIC DNA]</scope>
    <source>
        <strain evidence="20">Sse05_10M</strain>
    </source>
</reference>
<evidence type="ECO:0000256" key="12">
    <source>
        <dbReference type="ARBA" id="ARBA00023136"/>
    </source>
</evidence>
<dbReference type="FunFam" id="1.20.120.350:FF:000009">
    <property type="entry name" value="Voltage-dependent T-type calcium channel subunit alpha"/>
    <property type="match status" value="1"/>
</dbReference>
<dbReference type="FunFam" id="2.60.120.200:FF:000021">
    <property type="entry name" value="Galectin"/>
    <property type="match status" value="1"/>
</dbReference>
<keyword evidence="2" id="KW-0813">Transport</keyword>
<feature type="region of interest" description="Disordered" evidence="16">
    <location>
        <begin position="1073"/>
        <end position="1095"/>
    </location>
</feature>
<feature type="compositionally biased region" description="Basic and acidic residues" evidence="16">
    <location>
        <begin position="1718"/>
        <end position="1727"/>
    </location>
</feature>
<evidence type="ECO:0000256" key="16">
    <source>
        <dbReference type="SAM" id="MobiDB-lite"/>
    </source>
</evidence>
<feature type="compositionally biased region" description="Basic residues" evidence="16">
    <location>
        <begin position="1728"/>
        <end position="1737"/>
    </location>
</feature>
<keyword evidence="12 17" id="KW-0472">Membrane</keyword>
<keyword evidence="14" id="KW-0407">Ion channel</keyword>
<feature type="transmembrane region" description="Helical" evidence="17">
    <location>
        <begin position="1580"/>
        <end position="1602"/>
    </location>
</feature>
<feature type="region of interest" description="Disordered" evidence="16">
    <location>
        <begin position="2204"/>
        <end position="2229"/>
    </location>
</feature>
<dbReference type="SMART" id="SM00908">
    <property type="entry name" value="Gal-bind_lectin"/>
    <property type="match status" value="1"/>
</dbReference>
<evidence type="ECO:0000256" key="1">
    <source>
        <dbReference type="ARBA" id="ARBA00004141"/>
    </source>
</evidence>
<dbReference type="PANTHER" id="PTHR10037:SF209">
    <property type="entry name" value="VOLTAGE-DEPENDENT T-TYPE CALCIUM CHANNEL SUBUNIT ALPHA"/>
    <property type="match status" value="1"/>
</dbReference>
<feature type="chain" id="PRO_5043372408" evidence="18">
    <location>
        <begin position="20"/>
        <end position="2566"/>
    </location>
</feature>
<dbReference type="GO" id="GO:0086010">
    <property type="term" value="P:membrane depolarization during action potential"/>
    <property type="evidence" value="ECO:0007669"/>
    <property type="project" value="TreeGrafter"/>
</dbReference>
<evidence type="ECO:0000313" key="21">
    <source>
        <dbReference type="Proteomes" id="UP000693946"/>
    </source>
</evidence>
<dbReference type="FunFam" id="1.20.120.350:FF:000008">
    <property type="entry name" value="Voltage-dependent T-type calcium channel subunit alpha"/>
    <property type="match status" value="1"/>
</dbReference>
<dbReference type="GO" id="GO:0001518">
    <property type="term" value="C:voltage-gated sodium channel complex"/>
    <property type="evidence" value="ECO:0007669"/>
    <property type="project" value="TreeGrafter"/>
</dbReference>
<dbReference type="Proteomes" id="UP000693946">
    <property type="component" value="Linkage Group LG19"/>
</dbReference>
<sequence>MQWALPALCSTLTSHLLSSSTTSAKMMKDMMVKNMSFKVGQTLTIVGVAKPDASNFAVNIGPSEQEITMHLNPRFNAHGDENAVVCNSYEGGNWCEEQRHEGFPFQLGEEFKITIEFTAEDFLVTFSDGSQIHFPNRLGAEKYSCMSFEGDARIQSIEIKLCTAAPRSLASSCFFSINGQWILILRGVHRPDASPRARQWLSCSVNPGHTFFNVNQDLGLVAMTSEECPVPLGSISSAVPGQTEKYISAQPDDIIEEVGPDDDVSIDSDLSTFVVPYPELAPVVFFCLKQTTCPRNLCIPALLLNPTPVNTWFERISIMVILLNCVTLGMYQPCENIDCTSDRCQILQAFDAFIYIFFALEMVIKMVALGIFGRRCYLGDTWNRLDFFIVMTGMVEYSLDLQNINLSAIRTVRVLRPLKAINRVPSLRILVNLLLDTLPMLGNVLLLCFFVFFIFGIIGVQLWAGLLRNRCYPEENFTLSSGMALPTPYYQPEEDDERPFICSLPSDNGIMSCSDVPARREGGRTCCLDKEDALHRQALGLTLEPLANGSGAMGLCINWHQYYTRCHTGNSNPHKGAINFDNIVYAWIVIFQVITLEGWVEIMYYVMDAHSFYNFIYFILLIIIGSFFMINLCLVVIATQFSETKQREHQLMQEQRAQCLSSSTLASMAEPGDCYEEIFQLVCHVLRKAKRRSAAFYYTLRGKPPPAGGGRGNRRAGGHMNGERHRLRHPRSSTCPHQSKQEHVSQPEANSISLSVPQNPEDCPICALSLKDGGEAVADSANHQEDEEGTVKETDKEENHLEEKGDEEGNKKKRRRRRRTCFEYCHDLWSGMRRKLWGIVESKYFSRGIMIAILINTISMGIEHHNQPDELTNVLEICNIVFTSMFTLEMILKLTAFGFFEYLRNPYNIFDGIIVIISVCEIIGQADGGLSVLRTFRLLRVIKLVRFMPALRRQLVVLMKTMDNVATFCMLLMLFIFIFSILGMHIFGCKFSLKTDAGDTVPDRKNFDSLLWAIVTVFQILTQEDWNMVLYNGMASTSPCAALYFVALMTFGNYVLFNLLVAILVEGFQAEGDANRSYSDDDRSSCNFEENDKQKDSLHLSDPKICTLTPNGHLDLPSLPAGFFPGERLTFALGSRKNSVISLGRANLEQRAVYPCRGYHNWGRTLPPHPQALWARRSSWNSLGGGCPYSSSSPSASPAFTSTSARPFYGYGLGGLGGLVGGSLRIRGPRASSSQSRHQHYPDQDEEESLLSPPAVASHSLHLPHPMLPGHFVPRRDRRALSLELPHLLQVPGPPHPPLPPHHPLPPTTLHAHHRKKSFSGGMMIGGGGGGGCDGLGGFGGTHQDCNGKTPLPQLLQPPPRHRNEQAGGANTQSHMVANVFPQVNARSKEREDLDDDIDYSLCFRIQKMLEAYKPDWCETREDWSVFLFSPQNKFRQMCQSIIAHKLFDYVVLAFIFSNCITVALERPKILQGSLERVFLTISNYIFTAIFVGEMTLKVVSMGLYVGEQAYLRSSWNILDGFLVFVSLIDIVVSMAGGAKILGVLRVLRLLRTLRPLRVISRAPGLKLVVETLITSLKPIGNIVLICCAFFIIFGILGVQLFKGKFFYCFGPDVKNITNKSDCLQANYKWVHHKYNFDNLGQALMSLFVLASKDGWVNIMYHGLDAVAVDQQPVTNNNPWMLLYFISFLLIVSFFVLNMFVGVVVENFHKCRQHQEVEEAKRREEKRQKRMEKKRRKAQKLPYYASYGNMRLMIHTLCTNHYLDLIITFIICINVITMSLEHYNQPHSLDLVLKYCNYFFTSTFVLESILKLIAFGFRRFFKDRWNQLDLAIVLLSVMGITLEEIEISAALPINPTIIRIMRVLRIARVLKLLKMATGMRALLDTVVQALPQVGNLGLLFMLLFFIYAALGVELFGELVCNQDYPCEGMSRHATFENFGMAFLTLFQVSTGDNWNGIMKDTLRECPPDHRTDVDYACNPSLQFISPMYFVSFVLTAQFVLINVVVAVLMKHLDDSNKEAQEEAEMDAEIELELAQGTLCCMGAPSCGGGVVEKGLVSVAPGPGGPAAARERGDGRGEKGDGVRKLQHSVATAHQGQYNSCNSTRTLYSPAQESQWLDSVSLLIKDTLEGEMLMIDNLSGSVFHHYSSPPPICKDCKSYPQEQIKMAEIEQASLKSEQLSDKSSSPALPDDLSLDEHTAYQLLAQEGKKSCSSDSRSSEEARGGGSHIGGHQTQTVVQSLVQGLGQSCSALCTGVEMETTLQEMELQTHQPPVCSPHCSPEFFHPAGAVIPAPRSRSLRLTRGLRLTSPASWASLRSPGVHSKMLCTQYPSHSDSSLATGSSEGSLQTTLEEGLSFSVSPPQNVELPTAPLPLVCPLPKEKTILTSSVQTPRPRCSPAPALTLQAIRGHQRSQSSGRGSTSPGYAHEDSIDPSDEDLGIVIGSSIGGCGSSQAGNSEHLSETLSSLSLTSLLSPSSLVYAGGAVKKCNSTGSLDKGGMLLSSRGKEGRREVLGLELMDSQGLLANPWTGVLVDKRRGDGRVEKKDGEQGLKGKSSSQTTFGPCRENR</sequence>
<keyword evidence="8" id="KW-0106">Calcium</keyword>
<feature type="transmembrane region" description="Helical" evidence="17">
    <location>
        <begin position="1485"/>
        <end position="1506"/>
    </location>
</feature>
<dbReference type="EMBL" id="JAGKHQ010000011">
    <property type="protein sequence ID" value="KAG7504442.1"/>
    <property type="molecule type" value="Genomic_DNA"/>
</dbReference>
<feature type="transmembrane region" description="Helical" evidence="17">
    <location>
        <begin position="312"/>
        <end position="331"/>
    </location>
</feature>
<dbReference type="Pfam" id="PF00520">
    <property type="entry name" value="Ion_trans"/>
    <property type="match status" value="4"/>
</dbReference>
<keyword evidence="3" id="KW-0109">Calcium transport</keyword>
<evidence type="ECO:0000256" key="11">
    <source>
        <dbReference type="ARBA" id="ARBA00023065"/>
    </source>
</evidence>
<feature type="signal peptide" evidence="18">
    <location>
        <begin position="1"/>
        <end position="19"/>
    </location>
</feature>
<proteinExistence type="predicted"/>
<feature type="region of interest" description="Disordered" evidence="16">
    <location>
        <begin position="2172"/>
        <end position="2191"/>
    </location>
</feature>
<feature type="transmembrane region" description="Helical" evidence="17">
    <location>
        <begin position="1988"/>
        <end position="2009"/>
    </location>
</feature>
<dbReference type="FunFam" id="1.10.287.70:FF:000018">
    <property type="entry name" value="Voltage-dependent T-type calcium channel subunit alpha"/>
    <property type="match status" value="1"/>
</dbReference>
<feature type="region of interest" description="Disordered" evidence="16">
    <location>
        <begin position="2534"/>
        <end position="2566"/>
    </location>
</feature>
<dbReference type="GO" id="GO:0008332">
    <property type="term" value="F:low voltage-gated calcium channel activity"/>
    <property type="evidence" value="ECO:0007669"/>
    <property type="project" value="TreeGrafter"/>
</dbReference>
<protein>
    <submittedName>
        <fullName evidence="20">Voltage-dependent T-type calcium channel subunit alpha-1I isoform X1</fullName>
    </submittedName>
</protein>
<feature type="compositionally biased region" description="Low complexity" evidence="16">
    <location>
        <begin position="2180"/>
        <end position="2190"/>
    </location>
</feature>
<dbReference type="FunFam" id="1.20.120.350:FF:000007">
    <property type="entry name" value="Voltage-dependent T-type calcium channel subunit alpha"/>
    <property type="match status" value="1"/>
</dbReference>
<evidence type="ECO:0000256" key="3">
    <source>
        <dbReference type="ARBA" id="ARBA00022568"/>
    </source>
</evidence>
<comment type="catalytic activity">
    <reaction evidence="15">
        <text>Ca(2+)(in) = Ca(2+)(out)</text>
        <dbReference type="Rhea" id="RHEA:29671"/>
        <dbReference type="ChEBI" id="CHEBI:29108"/>
    </reaction>
</comment>
<keyword evidence="9" id="KW-0851">Voltage-gated channel</keyword>
<feature type="domain" description="Galectin" evidence="19">
    <location>
        <begin position="29"/>
        <end position="160"/>
    </location>
</feature>
<feature type="compositionally biased region" description="Basic and acidic residues" evidence="16">
    <location>
        <begin position="2534"/>
        <end position="2549"/>
    </location>
</feature>
<accession>A0AAV6RFW7</accession>
<dbReference type="Pfam" id="PF00337">
    <property type="entry name" value="Gal-bind_lectin"/>
    <property type="match status" value="1"/>
</dbReference>
<feature type="transmembrane region" description="Helical" evidence="17">
    <location>
        <begin position="584"/>
        <end position="606"/>
    </location>
</feature>
<keyword evidence="4" id="KW-0107">Calcium channel</keyword>
<feature type="transmembrane region" description="Helical" evidence="17">
    <location>
        <begin position="965"/>
        <end position="987"/>
    </location>
</feature>
<feature type="compositionally biased region" description="Basic and acidic residues" evidence="16">
    <location>
        <begin position="1078"/>
        <end position="1095"/>
    </location>
</feature>
<feature type="transmembrane region" description="Helical" evidence="17">
    <location>
        <begin position="1042"/>
        <end position="1065"/>
    </location>
</feature>
<dbReference type="GO" id="GO:0045956">
    <property type="term" value="P:positive regulation of calcium ion-dependent exocytosis"/>
    <property type="evidence" value="ECO:0007669"/>
    <property type="project" value="TreeGrafter"/>
</dbReference>
<feature type="region of interest" description="Disordered" evidence="16">
    <location>
        <begin position="2406"/>
        <end position="2435"/>
    </location>
</feature>
<feature type="transmembrane region" description="Helical" evidence="17">
    <location>
        <begin position="1798"/>
        <end position="1817"/>
    </location>
</feature>
<dbReference type="InterPro" id="IPR001079">
    <property type="entry name" value="Galectin_CRD"/>
</dbReference>
<evidence type="ECO:0000256" key="5">
    <source>
        <dbReference type="ARBA" id="ARBA00022692"/>
    </source>
</evidence>
<feature type="region of interest" description="Disordered" evidence="16">
    <location>
        <begin position="705"/>
        <end position="757"/>
    </location>
</feature>
<dbReference type="InterPro" id="IPR043203">
    <property type="entry name" value="VGCC_Ca_Na"/>
</dbReference>
<feature type="transmembrane region" description="Helical" evidence="17">
    <location>
        <begin position="1007"/>
        <end position="1022"/>
    </location>
</feature>
<dbReference type="GO" id="GO:0030246">
    <property type="term" value="F:carbohydrate binding"/>
    <property type="evidence" value="ECO:0007669"/>
    <property type="project" value="UniProtKB-KW"/>
</dbReference>
<dbReference type="PANTHER" id="PTHR10037">
    <property type="entry name" value="VOLTAGE-GATED CATION CHANNEL CALCIUM AND SODIUM"/>
    <property type="match status" value="1"/>
</dbReference>
<feature type="transmembrane region" description="Helical" evidence="17">
    <location>
        <begin position="1681"/>
        <end position="1705"/>
    </location>
</feature>
<keyword evidence="5 17" id="KW-0812">Transmembrane</keyword>
<keyword evidence="21" id="KW-1185">Reference proteome</keyword>
<dbReference type="CDD" id="cd00070">
    <property type="entry name" value="GLECT"/>
    <property type="match status" value="1"/>
</dbReference>
<feature type="transmembrane region" description="Helical" evidence="17">
    <location>
        <begin position="1518"/>
        <end position="1542"/>
    </location>
</feature>
<feature type="transmembrane region" description="Helical" evidence="17">
    <location>
        <begin position="1761"/>
        <end position="1778"/>
    </location>
</feature>
<evidence type="ECO:0000313" key="20">
    <source>
        <dbReference type="EMBL" id="KAG7504442.1"/>
    </source>
</evidence>
<dbReference type="FunFam" id="1.20.120.350:FF:000012">
    <property type="entry name" value="Voltage-dependent T-type calcium channel subunit alpha"/>
    <property type="match status" value="1"/>
</dbReference>
<feature type="compositionally biased region" description="Basic and acidic residues" evidence="16">
    <location>
        <begin position="2205"/>
        <end position="2221"/>
    </location>
</feature>
<feature type="region of interest" description="Disordered" evidence="16">
    <location>
        <begin position="1227"/>
        <end position="1262"/>
    </location>
</feature>
<feature type="compositionally biased region" description="Low complexity" evidence="16">
    <location>
        <begin position="2410"/>
        <end position="2420"/>
    </location>
</feature>
<feature type="compositionally biased region" description="Basic and acidic residues" evidence="16">
    <location>
        <begin position="789"/>
        <end position="810"/>
    </location>
</feature>
<dbReference type="GO" id="GO:0005248">
    <property type="term" value="F:voltage-gated sodium channel activity"/>
    <property type="evidence" value="ECO:0007669"/>
    <property type="project" value="TreeGrafter"/>
</dbReference>
<feature type="region of interest" description="Disordered" evidence="16">
    <location>
        <begin position="2061"/>
        <end position="2081"/>
    </location>
</feature>
<keyword evidence="7" id="KW-0677">Repeat</keyword>
<evidence type="ECO:0000256" key="10">
    <source>
        <dbReference type="ARBA" id="ARBA00022989"/>
    </source>
</evidence>
<evidence type="ECO:0000256" key="18">
    <source>
        <dbReference type="SAM" id="SignalP"/>
    </source>
</evidence>
<evidence type="ECO:0000256" key="9">
    <source>
        <dbReference type="ARBA" id="ARBA00022882"/>
    </source>
</evidence>
<evidence type="ECO:0000256" key="13">
    <source>
        <dbReference type="ARBA" id="ARBA00023180"/>
    </source>
</evidence>
<keyword evidence="10 17" id="KW-1133">Transmembrane helix</keyword>
<feature type="region of interest" description="Disordered" evidence="16">
    <location>
        <begin position="1718"/>
        <end position="1737"/>
    </location>
</feature>
<feature type="region of interest" description="Disordered" evidence="16">
    <location>
        <begin position="776"/>
        <end position="813"/>
    </location>
</feature>
<organism evidence="20 21">
    <name type="scientific">Solea senegalensis</name>
    <name type="common">Senegalese sole</name>
    <dbReference type="NCBI Taxonomy" id="28829"/>
    <lineage>
        <taxon>Eukaryota</taxon>
        <taxon>Metazoa</taxon>
        <taxon>Chordata</taxon>
        <taxon>Craniata</taxon>
        <taxon>Vertebrata</taxon>
        <taxon>Euteleostomi</taxon>
        <taxon>Actinopterygii</taxon>
        <taxon>Neopterygii</taxon>
        <taxon>Teleostei</taxon>
        <taxon>Neoteleostei</taxon>
        <taxon>Acanthomorphata</taxon>
        <taxon>Carangaria</taxon>
        <taxon>Pleuronectiformes</taxon>
        <taxon>Pleuronectoidei</taxon>
        <taxon>Soleidae</taxon>
        <taxon>Solea</taxon>
    </lineage>
</organism>
<feature type="transmembrane region" description="Helical" evidence="17">
    <location>
        <begin position="1447"/>
        <end position="1465"/>
    </location>
</feature>
<dbReference type="PROSITE" id="PS51304">
    <property type="entry name" value="GALECTIN"/>
    <property type="match status" value="1"/>
</dbReference>
<dbReference type="FunFam" id="1.10.287.70:FF:000053">
    <property type="entry name" value="Voltage-dependent T-type calcium channel subunit alpha"/>
    <property type="match status" value="1"/>
</dbReference>
<feature type="transmembrane region" description="Helical" evidence="17">
    <location>
        <begin position="352"/>
        <end position="372"/>
    </location>
</feature>